<feature type="domain" description="HTH tetR-type" evidence="5">
    <location>
        <begin position="8"/>
        <end position="68"/>
    </location>
</feature>
<evidence type="ECO:0000259" key="5">
    <source>
        <dbReference type="PROSITE" id="PS50977"/>
    </source>
</evidence>
<keyword evidence="2 4" id="KW-0238">DNA-binding</keyword>
<dbReference type="InterPro" id="IPR001647">
    <property type="entry name" value="HTH_TetR"/>
</dbReference>
<dbReference type="EMBL" id="SGWY01000002">
    <property type="protein sequence ID" value="RZS66442.1"/>
    <property type="molecule type" value="Genomic_DNA"/>
</dbReference>
<evidence type="ECO:0000256" key="2">
    <source>
        <dbReference type="ARBA" id="ARBA00023125"/>
    </source>
</evidence>
<proteinExistence type="predicted"/>
<protein>
    <submittedName>
        <fullName evidence="6">TetR family transcriptional regulator</fullName>
    </submittedName>
</protein>
<feature type="DNA-binding region" description="H-T-H motif" evidence="4">
    <location>
        <begin position="31"/>
        <end position="50"/>
    </location>
</feature>
<dbReference type="Proteomes" id="UP000293289">
    <property type="component" value="Unassembled WGS sequence"/>
</dbReference>
<comment type="caution">
    <text evidence="6">The sequence shown here is derived from an EMBL/GenBank/DDBJ whole genome shotgun (WGS) entry which is preliminary data.</text>
</comment>
<dbReference type="Pfam" id="PF00440">
    <property type="entry name" value="TetR_N"/>
    <property type="match status" value="1"/>
</dbReference>
<dbReference type="PROSITE" id="PS50977">
    <property type="entry name" value="HTH_TETR_2"/>
    <property type="match status" value="1"/>
</dbReference>
<evidence type="ECO:0000313" key="6">
    <source>
        <dbReference type="EMBL" id="RZS66442.1"/>
    </source>
</evidence>
<dbReference type="SUPFAM" id="SSF46689">
    <property type="entry name" value="Homeodomain-like"/>
    <property type="match status" value="1"/>
</dbReference>
<dbReference type="InterPro" id="IPR050109">
    <property type="entry name" value="HTH-type_TetR-like_transc_reg"/>
</dbReference>
<dbReference type="GO" id="GO:0000976">
    <property type="term" value="F:transcription cis-regulatory region binding"/>
    <property type="evidence" value="ECO:0007669"/>
    <property type="project" value="TreeGrafter"/>
</dbReference>
<dbReference type="GO" id="GO:0003700">
    <property type="term" value="F:DNA-binding transcription factor activity"/>
    <property type="evidence" value="ECO:0007669"/>
    <property type="project" value="TreeGrafter"/>
</dbReference>
<dbReference type="RefSeq" id="WP_165391162.1">
    <property type="nucleotide sequence ID" value="NZ_SGWY01000002.1"/>
</dbReference>
<keyword evidence="7" id="KW-1185">Reference proteome</keyword>
<dbReference type="InterPro" id="IPR009057">
    <property type="entry name" value="Homeodomain-like_sf"/>
</dbReference>
<dbReference type="PANTHER" id="PTHR30055">
    <property type="entry name" value="HTH-TYPE TRANSCRIPTIONAL REGULATOR RUTR"/>
    <property type="match status" value="1"/>
</dbReference>
<evidence type="ECO:0000256" key="3">
    <source>
        <dbReference type="ARBA" id="ARBA00023163"/>
    </source>
</evidence>
<sequence>MARRLSPEVRREEIVETTDAIIAAEGYRSLSLREVARRCGMSAPGLMHYFPDMESLLHAVLQHRDEVDLAAIAASQPEDARFDDFVETALRYYERAGETTRRYDALEAEAIDPKHPAHAYYLERDARSFAALRPLVEREFEDPDRVFMLLRAVFEGLRFRRLRDPEHVDLRREWHEVRDIVLDKLERRVGQENLSAR</sequence>
<keyword evidence="3" id="KW-0804">Transcription</keyword>
<keyword evidence="1" id="KW-0805">Transcription regulation</keyword>
<evidence type="ECO:0000313" key="7">
    <source>
        <dbReference type="Proteomes" id="UP000293289"/>
    </source>
</evidence>
<accession>A0A4Q7MI89</accession>
<gene>
    <name evidence="6" type="ORF">EV187_2169</name>
</gene>
<dbReference type="AlphaFoldDB" id="A0A4Q7MI89"/>
<dbReference type="Gene3D" id="1.10.357.10">
    <property type="entry name" value="Tetracycline Repressor, domain 2"/>
    <property type="match status" value="1"/>
</dbReference>
<dbReference type="PANTHER" id="PTHR30055:SF234">
    <property type="entry name" value="HTH-TYPE TRANSCRIPTIONAL REGULATOR BETI"/>
    <property type="match status" value="1"/>
</dbReference>
<organism evidence="6 7">
    <name type="scientific">Agromyces ramosus</name>
    <dbReference type="NCBI Taxonomy" id="33879"/>
    <lineage>
        <taxon>Bacteria</taxon>
        <taxon>Bacillati</taxon>
        <taxon>Actinomycetota</taxon>
        <taxon>Actinomycetes</taxon>
        <taxon>Micrococcales</taxon>
        <taxon>Microbacteriaceae</taxon>
        <taxon>Agromyces</taxon>
    </lineage>
</organism>
<evidence type="ECO:0000256" key="1">
    <source>
        <dbReference type="ARBA" id="ARBA00023015"/>
    </source>
</evidence>
<name>A0A4Q7MI89_9MICO</name>
<reference evidence="6 7" key="1">
    <citation type="submission" date="2019-02" db="EMBL/GenBank/DDBJ databases">
        <title>Genomic Encyclopedia of Type Strains, Phase IV (KMG-IV): sequencing the most valuable type-strain genomes for metagenomic binning, comparative biology and taxonomic classification.</title>
        <authorList>
            <person name="Goeker M."/>
        </authorList>
    </citation>
    <scope>NUCLEOTIDE SEQUENCE [LARGE SCALE GENOMIC DNA]</scope>
    <source>
        <strain evidence="6 7">DSM 43045</strain>
    </source>
</reference>
<evidence type="ECO:0000256" key="4">
    <source>
        <dbReference type="PROSITE-ProRule" id="PRU00335"/>
    </source>
</evidence>